<dbReference type="AlphaFoldDB" id="A0A6P6S1T1"/>
<feature type="domain" description="Apple" evidence="4">
    <location>
        <begin position="319"/>
        <end position="389"/>
    </location>
</feature>
<keyword evidence="5" id="KW-1185">Reference proteome</keyword>
<accession>A0A6P6S1T1</accession>
<gene>
    <name evidence="6" type="primary">LOC113147398</name>
</gene>
<dbReference type="Pfam" id="PF00024">
    <property type="entry name" value="PAN_1"/>
    <property type="match status" value="3"/>
</dbReference>
<evidence type="ECO:0000256" key="3">
    <source>
        <dbReference type="SAM" id="SignalP"/>
    </source>
</evidence>
<proteinExistence type="predicted"/>
<feature type="domain" description="Apple" evidence="4">
    <location>
        <begin position="246"/>
        <end position="315"/>
    </location>
</feature>
<feature type="chain" id="PRO_5027878440" evidence="3">
    <location>
        <begin position="26"/>
        <end position="472"/>
    </location>
</feature>
<keyword evidence="2" id="KW-1015">Disulfide bond</keyword>
<evidence type="ECO:0000256" key="2">
    <source>
        <dbReference type="ARBA" id="ARBA00023157"/>
    </source>
</evidence>
<evidence type="ECO:0000256" key="1">
    <source>
        <dbReference type="ARBA" id="ARBA00022737"/>
    </source>
</evidence>
<organism evidence="5 6">
    <name type="scientific">Cyclospora cayetanensis</name>
    <dbReference type="NCBI Taxonomy" id="88456"/>
    <lineage>
        <taxon>Eukaryota</taxon>
        <taxon>Sar</taxon>
        <taxon>Alveolata</taxon>
        <taxon>Apicomplexa</taxon>
        <taxon>Conoidasida</taxon>
        <taxon>Coccidia</taxon>
        <taxon>Eucoccidiorida</taxon>
        <taxon>Eimeriorina</taxon>
        <taxon>Eimeriidae</taxon>
        <taxon>Cyclospora</taxon>
    </lineage>
</organism>
<dbReference type="GeneID" id="113147398"/>
<keyword evidence="1" id="KW-0677">Repeat</keyword>
<dbReference type="Gene3D" id="3.50.4.10">
    <property type="entry name" value="Hepatocyte Growth Factor"/>
    <property type="match status" value="5"/>
</dbReference>
<protein>
    <submittedName>
        <fullName evidence="6">Micronemal protein 4-like</fullName>
    </submittedName>
</protein>
<dbReference type="PROSITE" id="PS50948">
    <property type="entry name" value="PAN"/>
    <property type="match status" value="3"/>
</dbReference>
<keyword evidence="3" id="KW-0732">Signal</keyword>
<reference evidence="6" key="1">
    <citation type="submission" date="2025-08" db="UniProtKB">
        <authorList>
            <consortium name="RefSeq"/>
        </authorList>
    </citation>
    <scope>IDENTIFICATION</scope>
</reference>
<dbReference type="InterPro" id="IPR003609">
    <property type="entry name" value="Pan_app"/>
</dbReference>
<dbReference type="RefSeq" id="XP_026193622.1">
    <property type="nucleotide sequence ID" value="XM_026337837.1"/>
</dbReference>
<dbReference type="GO" id="GO:0005576">
    <property type="term" value="C:extracellular region"/>
    <property type="evidence" value="ECO:0007669"/>
    <property type="project" value="InterPro"/>
</dbReference>
<dbReference type="Pfam" id="PF14295">
    <property type="entry name" value="PAN_4"/>
    <property type="match status" value="2"/>
</dbReference>
<evidence type="ECO:0000259" key="4">
    <source>
        <dbReference type="PROSITE" id="PS50948"/>
    </source>
</evidence>
<name>A0A6P6S1T1_9EIME</name>
<dbReference type="Proteomes" id="UP000515125">
    <property type="component" value="Unplaced"/>
</dbReference>
<feature type="domain" description="Apple" evidence="4">
    <location>
        <begin position="402"/>
        <end position="472"/>
    </location>
</feature>
<dbReference type="OrthoDB" id="331933at2759"/>
<feature type="signal peptide" evidence="3">
    <location>
        <begin position="1"/>
        <end position="25"/>
    </location>
</feature>
<dbReference type="SMART" id="SM00223">
    <property type="entry name" value="APPLE"/>
    <property type="match status" value="4"/>
</dbReference>
<evidence type="ECO:0000313" key="5">
    <source>
        <dbReference type="Proteomes" id="UP000515125"/>
    </source>
</evidence>
<sequence length="472" mass="51705">MRNFKGLTVLATMVAALSNQKRTEAWVVPNRHDGNGDQSFNAQSLVETQWGSTYTHVNGVMSTDGSMVYIFETLAGEEKAFEVELGSQNKCAALGTVVDIEKSVVTDKYSNVSSADMCQELCTQTRTCVAAAFDQENSTCSMLSRVQGLTKGLSTLVVPSCNSDCFQTGWRIKGEGNLLGTTPNAHICQAMCEGTPDCEAFTWWNSNNQCFSYTHFDITHGGRDALSGLRDSCSRTIKAADYAGSCTQVDLTGRGYNFQVQSHIPTLDACKISCLTNRRCNYFTYNQNDKKCYLKEENGTIASGKRGDLTGPKLCDTGCFLKDIEYRVDRVATTSAATVADCHYECTMHSKCVRWTYQTSNKGCYLFGEMKTAVGQRATGFWSGFKAGCGTDPLYLLDAPSCSRMAVKYNTVPNKIVVASSPSACQLVCRNDRNCSTFVFNTAVAKGCQIYYATVDSQKRSHPFFLAGPPKC</sequence>
<dbReference type="SUPFAM" id="SSF57414">
    <property type="entry name" value="Hairpin loop containing domain-like"/>
    <property type="match status" value="4"/>
</dbReference>
<dbReference type="InterPro" id="IPR000177">
    <property type="entry name" value="Apple"/>
</dbReference>
<evidence type="ECO:0000313" key="6">
    <source>
        <dbReference type="RefSeq" id="XP_026193622.1"/>
    </source>
</evidence>
<dbReference type="GO" id="GO:0006508">
    <property type="term" value="P:proteolysis"/>
    <property type="evidence" value="ECO:0007669"/>
    <property type="project" value="InterPro"/>
</dbReference>